<proteinExistence type="predicted"/>
<dbReference type="Proteomes" id="UP000289718">
    <property type="component" value="Unassembled WGS sequence"/>
</dbReference>
<feature type="transmembrane region" description="Helical" evidence="1">
    <location>
        <begin position="43"/>
        <end position="62"/>
    </location>
</feature>
<sequence length="85" mass="10366">MTIGKKTRKFELFRKFGQYFFMVLLLITICLQTYEFLMYRNSYTLSTILGFGFFTLYFRHFYGIEALLKRFDKLDKEAREEALKD</sequence>
<protein>
    <submittedName>
        <fullName evidence="2">Uncharacterized protein</fullName>
    </submittedName>
</protein>
<accession>A0A4Q1AYG5</accession>
<keyword evidence="1" id="KW-1133">Transmembrane helix</keyword>
<evidence type="ECO:0000313" key="2">
    <source>
        <dbReference type="EMBL" id="RXK12680.1"/>
    </source>
</evidence>
<keyword evidence="1" id="KW-0472">Membrane</keyword>
<dbReference type="RefSeq" id="WP_129061737.1">
    <property type="nucleotide sequence ID" value="NZ_NXIE01000003.1"/>
</dbReference>
<feature type="transmembrane region" description="Helical" evidence="1">
    <location>
        <begin position="20"/>
        <end position="37"/>
    </location>
</feature>
<keyword evidence="3" id="KW-1185">Reference proteome</keyword>
<reference evidence="2 3" key="1">
    <citation type="submission" date="2017-09" db="EMBL/GenBank/DDBJ databases">
        <title>Genomics of the genus Arcobacter.</title>
        <authorList>
            <person name="Perez-Cataluna A."/>
            <person name="Figueras M.J."/>
            <person name="Salas-Masso N."/>
        </authorList>
    </citation>
    <scope>NUCLEOTIDE SEQUENCE [LARGE SCALE GENOMIC DNA]</scope>
    <source>
        <strain evidence="2 3">F156-34</strain>
    </source>
</reference>
<comment type="caution">
    <text evidence="2">The sequence shown here is derived from an EMBL/GenBank/DDBJ whole genome shotgun (WGS) entry which is preliminary data.</text>
</comment>
<dbReference type="AlphaFoldDB" id="A0A4Q1AYG5"/>
<evidence type="ECO:0000313" key="3">
    <source>
        <dbReference type="Proteomes" id="UP000289718"/>
    </source>
</evidence>
<name>A0A4Q1AYG5_9BACT</name>
<organism evidence="2 3">
    <name type="scientific">Halarcobacter mediterraneus</name>
    <dbReference type="NCBI Taxonomy" id="2023153"/>
    <lineage>
        <taxon>Bacteria</taxon>
        <taxon>Pseudomonadati</taxon>
        <taxon>Campylobacterota</taxon>
        <taxon>Epsilonproteobacteria</taxon>
        <taxon>Campylobacterales</taxon>
        <taxon>Arcobacteraceae</taxon>
        <taxon>Halarcobacter</taxon>
    </lineage>
</organism>
<dbReference type="EMBL" id="NXIE01000003">
    <property type="protein sequence ID" value="RXK12680.1"/>
    <property type="molecule type" value="Genomic_DNA"/>
</dbReference>
<evidence type="ECO:0000256" key="1">
    <source>
        <dbReference type="SAM" id="Phobius"/>
    </source>
</evidence>
<gene>
    <name evidence="2" type="ORF">CP965_08875</name>
</gene>
<keyword evidence="1" id="KW-0812">Transmembrane</keyword>